<dbReference type="RefSeq" id="WP_185802364.1">
    <property type="nucleotide sequence ID" value="NZ_JACJVJ010000003.1"/>
</dbReference>
<keyword evidence="5" id="KW-0732">Signal</keyword>
<comment type="function">
    <text evidence="4">Has an important function as a repair enzyme for proteins that have been inactivated by oxidation. Catalyzes the reversible oxidation-reduction of methionine sulfoxide in proteins to methionine.</text>
</comment>
<feature type="signal peptide" evidence="5">
    <location>
        <begin position="1"/>
        <end position="31"/>
    </location>
</feature>
<evidence type="ECO:0000256" key="2">
    <source>
        <dbReference type="ARBA" id="ARBA00047806"/>
    </source>
</evidence>
<comment type="similarity">
    <text evidence="4">Belongs to the MsrA Met sulfoxide reductase family.</text>
</comment>
<name>A0A842I1F4_9SPHN</name>
<dbReference type="NCBIfam" id="TIGR00401">
    <property type="entry name" value="msrA"/>
    <property type="match status" value="1"/>
</dbReference>
<evidence type="ECO:0000259" key="6">
    <source>
        <dbReference type="Pfam" id="PF01625"/>
    </source>
</evidence>
<reference evidence="7 8" key="1">
    <citation type="submission" date="2020-08" db="EMBL/GenBank/DDBJ databases">
        <title>Draft genome sequence of Parasphingopyxis sp. GrpM-11.</title>
        <authorList>
            <person name="Oh J."/>
            <person name="Roh D.-H."/>
        </authorList>
    </citation>
    <scope>NUCLEOTIDE SEQUENCE [LARGE SCALE GENOMIC DNA]</scope>
    <source>
        <strain evidence="7 8">GrpM-11</strain>
    </source>
</reference>
<dbReference type="GO" id="GO:0008113">
    <property type="term" value="F:peptide-methionine (S)-S-oxide reductase activity"/>
    <property type="evidence" value="ECO:0007669"/>
    <property type="project" value="UniProtKB-UniRule"/>
</dbReference>
<dbReference type="PANTHER" id="PTHR43774">
    <property type="entry name" value="PEPTIDE METHIONINE SULFOXIDE REDUCTASE"/>
    <property type="match status" value="1"/>
</dbReference>
<dbReference type="EC" id="1.8.4.11" evidence="4"/>
<dbReference type="Proteomes" id="UP000564378">
    <property type="component" value="Unassembled WGS sequence"/>
</dbReference>
<dbReference type="InterPro" id="IPR036509">
    <property type="entry name" value="Met_Sox_Rdtase_MsrA_sf"/>
</dbReference>
<gene>
    <name evidence="4 7" type="primary">msrA</name>
    <name evidence="7" type="ORF">H6P80_15715</name>
</gene>
<dbReference type="SUPFAM" id="SSF55068">
    <property type="entry name" value="Peptide methionine sulfoxide reductase"/>
    <property type="match status" value="1"/>
</dbReference>
<dbReference type="PANTHER" id="PTHR43774:SF1">
    <property type="entry name" value="PEPTIDE METHIONINE SULFOXIDE REDUCTASE MSRA 2"/>
    <property type="match status" value="1"/>
</dbReference>
<dbReference type="Gene3D" id="3.30.1060.10">
    <property type="entry name" value="Peptide methionine sulphoxide reductase MsrA"/>
    <property type="match status" value="1"/>
</dbReference>
<evidence type="ECO:0000313" key="8">
    <source>
        <dbReference type="Proteomes" id="UP000564378"/>
    </source>
</evidence>
<accession>A0A842I1F4</accession>
<keyword evidence="8" id="KW-1185">Reference proteome</keyword>
<dbReference type="HAMAP" id="MF_01401">
    <property type="entry name" value="MsrA"/>
    <property type="match status" value="1"/>
</dbReference>
<keyword evidence="1 4" id="KW-0560">Oxidoreductase</keyword>
<dbReference type="Pfam" id="PF01625">
    <property type="entry name" value="PMSR"/>
    <property type="match status" value="1"/>
</dbReference>
<feature type="chain" id="PRO_5032825316" description="Peptide methionine sulfoxide reductase MsrA" evidence="5">
    <location>
        <begin position="32"/>
        <end position="230"/>
    </location>
</feature>
<evidence type="ECO:0000256" key="3">
    <source>
        <dbReference type="ARBA" id="ARBA00048782"/>
    </source>
</evidence>
<organism evidence="7 8">
    <name type="scientific">Parasphingopyxis marina</name>
    <dbReference type="NCBI Taxonomy" id="2761622"/>
    <lineage>
        <taxon>Bacteria</taxon>
        <taxon>Pseudomonadati</taxon>
        <taxon>Pseudomonadota</taxon>
        <taxon>Alphaproteobacteria</taxon>
        <taxon>Sphingomonadales</taxon>
        <taxon>Sphingomonadaceae</taxon>
        <taxon>Parasphingopyxis</taxon>
    </lineage>
</organism>
<evidence type="ECO:0000256" key="1">
    <source>
        <dbReference type="ARBA" id="ARBA00023002"/>
    </source>
</evidence>
<dbReference type="EMBL" id="JACJVJ010000003">
    <property type="protein sequence ID" value="MBC2779072.1"/>
    <property type="molecule type" value="Genomic_DNA"/>
</dbReference>
<comment type="catalytic activity">
    <reaction evidence="3 4">
        <text>[thioredoxin]-disulfide + L-methionine + H2O = L-methionine (S)-S-oxide + [thioredoxin]-dithiol</text>
        <dbReference type="Rhea" id="RHEA:19993"/>
        <dbReference type="Rhea" id="RHEA-COMP:10698"/>
        <dbReference type="Rhea" id="RHEA-COMP:10700"/>
        <dbReference type="ChEBI" id="CHEBI:15377"/>
        <dbReference type="ChEBI" id="CHEBI:29950"/>
        <dbReference type="ChEBI" id="CHEBI:50058"/>
        <dbReference type="ChEBI" id="CHEBI:57844"/>
        <dbReference type="ChEBI" id="CHEBI:58772"/>
        <dbReference type="EC" id="1.8.4.11"/>
    </reaction>
</comment>
<comment type="caution">
    <text evidence="7">The sequence shown here is derived from an EMBL/GenBank/DDBJ whole genome shotgun (WGS) entry which is preliminary data.</text>
</comment>
<evidence type="ECO:0000256" key="5">
    <source>
        <dbReference type="SAM" id="SignalP"/>
    </source>
</evidence>
<dbReference type="AlphaFoldDB" id="A0A842I1F4"/>
<protein>
    <recommendedName>
        <fullName evidence="4">Peptide methionine sulfoxide reductase MsrA</fullName>
        <shortName evidence="4">Protein-methionine-S-oxide reductase</shortName>
        <ecNumber evidence="4">1.8.4.11</ecNumber>
    </recommendedName>
    <alternativeName>
        <fullName evidence="4">Peptide-methionine (S)-S-oxide reductase</fullName>
        <shortName evidence="4">Peptide Met(O) reductase</shortName>
    </alternativeName>
</protein>
<evidence type="ECO:0000313" key="7">
    <source>
        <dbReference type="EMBL" id="MBC2779072.1"/>
    </source>
</evidence>
<feature type="active site" evidence="4">
    <location>
        <position position="60"/>
    </location>
</feature>
<comment type="catalytic activity">
    <reaction evidence="2 4">
        <text>L-methionyl-[protein] + [thioredoxin]-disulfide + H2O = L-methionyl-(S)-S-oxide-[protein] + [thioredoxin]-dithiol</text>
        <dbReference type="Rhea" id="RHEA:14217"/>
        <dbReference type="Rhea" id="RHEA-COMP:10698"/>
        <dbReference type="Rhea" id="RHEA-COMP:10700"/>
        <dbReference type="Rhea" id="RHEA-COMP:12313"/>
        <dbReference type="Rhea" id="RHEA-COMP:12315"/>
        <dbReference type="ChEBI" id="CHEBI:15377"/>
        <dbReference type="ChEBI" id="CHEBI:16044"/>
        <dbReference type="ChEBI" id="CHEBI:29950"/>
        <dbReference type="ChEBI" id="CHEBI:44120"/>
        <dbReference type="ChEBI" id="CHEBI:50058"/>
        <dbReference type="EC" id="1.8.4.11"/>
    </reaction>
</comment>
<proteinExistence type="inferred from homology"/>
<evidence type="ECO:0000256" key="4">
    <source>
        <dbReference type="HAMAP-Rule" id="MF_01401"/>
    </source>
</evidence>
<feature type="domain" description="Peptide methionine sulphoxide reductase MsrA" evidence="6">
    <location>
        <begin position="54"/>
        <end position="204"/>
    </location>
</feature>
<sequence>MTGKIITTLAIGGAAALAATAAVLLPGAPQAAEAAVSIPAPSVNVPATGSRQVAVLAGGCFWGMEGVFERIDGVVSVTSGYAGGTRADATYARVTTERTGHAEAVRIVYDPSEISYGQLLQVYFSVAHDPTQVNRQGPDHGPSYRSAIFPQDAAQRRAAETYIAQLNRSGRFPRRLATRIETGRFYRAEDYHQNFMRRNPRHPYILAHDVEKVRDLRATFPNLYRQRPAT</sequence>
<dbReference type="InterPro" id="IPR002569">
    <property type="entry name" value="Met_Sox_Rdtase_MsrA_dom"/>
</dbReference>